<comment type="function">
    <text evidence="6">Required for 60S pre-ribosomal subunits export to the cytoplasm.</text>
</comment>
<feature type="domain" description="SDA1 middle" evidence="9">
    <location>
        <begin position="499"/>
        <end position="641"/>
    </location>
</feature>
<feature type="region of interest" description="Disordered" evidence="8">
    <location>
        <begin position="487"/>
        <end position="616"/>
    </location>
</feature>
<feature type="region of interest" description="Disordered" evidence="8">
    <location>
        <begin position="660"/>
        <end position="685"/>
    </location>
</feature>
<feature type="compositionally biased region" description="Basic residues" evidence="8">
    <location>
        <begin position="672"/>
        <end position="685"/>
    </location>
</feature>
<evidence type="ECO:0000256" key="1">
    <source>
        <dbReference type="ARBA" id="ARBA00005783"/>
    </source>
</evidence>
<dbReference type="InterPro" id="IPR007949">
    <property type="entry name" value="SDA1_MD"/>
</dbReference>
<evidence type="ECO:0000259" key="10">
    <source>
        <dbReference type="Pfam" id="PF08158"/>
    </source>
</evidence>
<keyword evidence="4 6" id="KW-0653">Protein transport</keyword>
<feature type="compositionally biased region" description="Acidic residues" evidence="8">
    <location>
        <begin position="487"/>
        <end position="541"/>
    </location>
</feature>
<dbReference type="PANTHER" id="PTHR12730:SF0">
    <property type="entry name" value="PROTEIN SDA1 HOMOLOG"/>
    <property type="match status" value="1"/>
</dbReference>
<dbReference type="Proteomes" id="UP000269721">
    <property type="component" value="Unassembled WGS sequence"/>
</dbReference>
<sequence length="685" mass="77627">MGKRSRAEFLASNLPQLQNLIKRDPSSYKDEFLQQWRHYESAFTIFNLKPDHEDEKFGELITFISHVSLSYPKECTEFPQQIVSMLSAHHQTLSPELRKTMVQALVLMRNKDQISATSLLSLFFTLFRCKDKHLRSMLHKHIVNDIKNCNAKSKNNKLNKTLQNFMYTMLKDDNDIAAKKSIEVMVDLYKKNVWNDAKTVNVIAEACFSSTSKIVAPALHFFLGTDEKEKEDSDDEEGFDLTSMKHGMTINKKTKSRKNQMEKALASVKRKARAKERAETFNFSALHLLNDPQGFAEKLFSRLKNSTSNNSFRFELRLQIMNLVSRLIGVHRLMLFGFYEFLISYLKPHQREVTAVLAYAAQASHELVPPDVLAPVVQAIADNFVWNNSASEVVTAGLNGLREICTRCPLAMSESLLQSLIEDYKNHREKGPMNAARSLLGLFREVNPEMLRKQDRGKAATVNAKTFVPAKYGEVRIMDGVDGAELLDEDSDASGEGSDDDEEGDEGDDSDDEQDGEGEGEVVEEEGEDDDSESEGAEGDDTEKAAAKKDNESAEAAPSPAKKKKSNPAAEKIFTEEDHARIRELRQRREAERAAGVKTRKDIESDDSEAEGDPNIVDVSRIMSGIRRKDDYKARMEKIKEKAKKNKAFMMIVHKRSVQGKVTRSLRDKQKVLRTHARKQKKKGF</sequence>
<feature type="compositionally biased region" description="Basic and acidic residues" evidence="8">
    <location>
        <begin position="573"/>
        <end position="603"/>
    </location>
</feature>
<feature type="domain" description="SDA1 N-terminal" evidence="10">
    <location>
        <begin position="63"/>
        <end position="428"/>
    </location>
</feature>
<gene>
    <name evidence="11" type="ORF">BDK51DRAFT_35509</name>
</gene>
<feature type="coiled-coil region" evidence="7">
    <location>
        <begin position="251"/>
        <end position="278"/>
    </location>
</feature>
<evidence type="ECO:0000256" key="3">
    <source>
        <dbReference type="ARBA" id="ARBA00022517"/>
    </source>
</evidence>
<dbReference type="EMBL" id="KZ996378">
    <property type="protein sequence ID" value="RKO88958.1"/>
    <property type="molecule type" value="Genomic_DNA"/>
</dbReference>
<evidence type="ECO:0000313" key="11">
    <source>
        <dbReference type="EMBL" id="RKO88958.1"/>
    </source>
</evidence>
<keyword evidence="12" id="KW-1185">Reference proteome</keyword>
<dbReference type="OrthoDB" id="2196187at2759"/>
<dbReference type="GO" id="GO:0042273">
    <property type="term" value="P:ribosomal large subunit biogenesis"/>
    <property type="evidence" value="ECO:0007669"/>
    <property type="project" value="UniProtKB-UniRule"/>
</dbReference>
<reference evidence="12" key="1">
    <citation type="journal article" date="2018" name="Nat. Microbiol.">
        <title>Leveraging single-cell genomics to expand the fungal tree of life.</title>
        <authorList>
            <person name="Ahrendt S.R."/>
            <person name="Quandt C.A."/>
            <person name="Ciobanu D."/>
            <person name="Clum A."/>
            <person name="Salamov A."/>
            <person name="Andreopoulos B."/>
            <person name="Cheng J.F."/>
            <person name="Woyke T."/>
            <person name="Pelin A."/>
            <person name="Henrissat B."/>
            <person name="Reynolds N.K."/>
            <person name="Benny G.L."/>
            <person name="Smith M.E."/>
            <person name="James T.Y."/>
            <person name="Grigoriev I.V."/>
        </authorList>
    </citation>
    <scope>NUCLEOTIDE SEQUENCE [LARGE SCALE GENOMIC DNA]</scope>
</reference>
<dbReference type="InterPro" id="IPR027312">
    <property type="entry name" value="Sda1"/>
</dbReference>
<dbReference type="PANTHER" id="PTHR12730">
    <property type="entry name" value="HSDA/SDA1-RELATED"/>
    <property type="match status" value="1"/>
</dbReference>
<accession>A0A4P9WCL3</accession>
<evidence type="ECO:0000256" key="5">
    <source>
        <dbReference type="ARBA" id="ARBA00023242"/>
    </source>
</evidence>
<dbReference type="GO" id="GO:0015031">
    <property type="term" value="P:protein transport"/>
    <property type="evidence" value="ECO:0007669"/>
    <property type="project" value="UniProtKB-KW"/>
</dbReference>
<keyword evidence="7" id="KW-0175">Coiled coil</keyword>
<evidence type="ECO:0000256" key="4">
    <source>
        <dbReference type="ARBA" id="ARBA00022927"/>
    </source>
</evidence>
<name>A0A4P9WCL3_9FUNG</name>
<keyword evidence="5 6" id="KW-0539">Nucleus</keyword>
<organism evidence="11 12">
    <name type="scientific">Blyttiomyces helicus</name>
    <dbReference type="NCBI Taxonomy" id="388810"/>
    <lineage>
        <taxon>Eukaryota</taxon>
        <taxon>Fungi</taxon>
        <taxon>Fungi incertae sedis</taxon>
        <taxon>Chytridiomycota</taxon>
        <taxon>Chytridiomycota incertae sedis</taxon>
        <taxon>Chytridiomycetes</taxon>
        <taxon>Chytridiomycetes incertae sedis</taxon>
        <taxon>Blyttiomyces</taxon>
    </lineage>
</organism>
<dbReference type="InterPro" id="IPR016024">
    <property type="entry name" value="ARM-type_fold"/>
</dbReference>
<proteinExistence type="inferred from homology"/>
<evidence type="ECO:0000256" key="6">
    <source>
        <dbReference type="RuleBase" id="RU365057"/>
    </source>
</evidence>
<dbReference type="GO" id="GO:0000055">
    <property type="term" value="P:ribosomal large subunit export from nucleus"/>
    <property type="evidence" value="ECO:0007669"/>
    <property type="project" value="UniProtKB-UniRule"/>
</dbReference>
<dbReference type="Pfam" id="PF05285">
    <property type="entry name" value="SDA1_dom"/>
    <property type="match status" value="1"/>
</dbReference>
<dbReference type="SUPFAM" id="SSF48371">
    <property type="entry name" value="ARM repeat"/>
    <property type="match status" value="1"/>
</dbReference>
<dbReference type="InterPro" id="IPR012977">
    <property type="entry name" value="SDA1_N"/>
</dbReference>
<evidence type="ECO:0000259" key="9">
    <source>
        <dbReference type="Pfam" id="PF05285"/>
    </source>
</evidence>
<evidence type="ECO:0000256" key="8">
    <source>
        <dbReference type="SAM" id="MobiDB-lite"/>
    </source>
</evidence>
<evidence type="ECO:0000256" key="7">
    <source>
        <dbReference type="SAM" id="Coils"/>
    </source>
</evidence>
<comment type="similarity">
    <text evidence="1 6">Belongs to the SDA1 family.</text>
</comment>
<comment type="subcellular location">
    <subcellularLocation>
        <location evidence="6">Nucleus</location>
        <location evidence="6">Nucleolus</location>
    </subcellularLocation>
</comment>
<keyword evidence="3 6" id="KW-0690">Ribosome biogenesis</keyword>
<feature type="compositionally biased region" description="Basic and acidic residues" evidence="8">
    <location>
        <begin position="542"/>
        <end position="552"/>
    </location>
</feature>
<dbReference type="GO" id="GO:0005730">
    <property type="term" value="C:nucleolus"/>
    <property type="evidence" value="ECO:0007669"/>
    <property type="project" value="UniProtKB-SubCell"/>
</dbReference>
<evidence type="ECO:0000256" key="2">
    <source>
        <dbReference type="ARBA" id="ARBA00022448"/>
    </source>
</evidence>
<keyword evidence="2 6" id="KW-0813">Transport</keyword>
<evidence type="ECO:0000313" key="12">
    <source>
        <dbReference type="Proteomes" id="UP000269721"/>
    </source>
</evidence>
<dbReference type="Pfam" id="PF08158">
    <property type="entry name" value="SDA1_HEAT"/>
    <property type="match status" value="1"/>
</dbReference>
<dbReference type="AlphaFoldDB" id="A0A4P9WCL3"/>
<protein>
    <recommendedName>
        <fullName evidence="6">Protein SDA1</fullName>
    </recommendedName>
</protein>